<evidence type="ECO:0000313" key="2">
    <source>
        <dbReference type="EMBL" id="MBW8289932.1"/>
    </source>
</evidence>
<keyword evidence="3" id="KW-1185">Reference proteome</keyword>
<dbReference type="EMBL" id="JAHDTB010000027">
    <property type="protein sequence ID" value="MBW8289932.1"/>
    <property type="molecule type" value="Genomic_DNA"/>
</dbReference>
<protein>
    <recommendedName>
        <fullName evidence="4">Alpha/beta hydrolase</fullName>
    </recommendedName>
</protein>
<dbReference type="InterPro" id="IPR029058">
    <property type="entry name" value="AB_hydrolase_fold"/>
</dbReference>
<name>A0ABS7FIP2_9NEIS</name>
<gene>
    <name evidence="2" type="ORF">KIF53_20030</name>
</gene>
<evidence type="ECO:0000256" key="1">
    <source>
        <dbReference type="SAM" id="Phobius"/>
    </source>
</evidence>
<dbReference type="Proteomes" id="UP000711178">
    <property type="component" value="Unassembled WGS sequence"/>
</dbReference>
<sequence length="297" mass="33613">MVDENAIIEFLLSLKEIPSHQQLKIFQKYLRCLSEDQRSRAENLFALLNEVGLPPPRAKKIVVLVHGIRTFAAWQGKVEKALAEFADVEVVKLKYFYFDLLRFIIPFQTREKPIARVLKGLQAVMRDNADAELIVVAHSFGSYIINRILRENNHISISKLLLCGSVVREDFDWSLLPTKPKLIVNDIGVKDKLPVLAKLSSWGYGISGSNGFGSYGIVDRFHDVGHSGFFDEANGIVKDYWLPFILDGRILKTDLDANEPTPNWLLSCASSFPQGTLVYVAIIFLFFIGRAIFGFMF</sequence>
<keyword evidence="1" id="KW-0812">Transmembrane</keyword>
<reference evidence="2 3" key="1">
    <citation type="submission" date="2021-05" db="EMBL/GenBank/DDBJ databases">
        <title>Draft Whole Genome Sequencing Of Biosensor Chromobacterium violaceum Strain CV026 Reveals A Regulatory RNA In Chromobacterium violaceum Phenotype Regulatory Network.</title>
        <authorList>
            <person name="Hong K.W."/>
            <person name="Chan K.G."/>
            <person name="Chang C.-Y."/>
        </authorList>
    </citation>
    <scope>NUCLEOTIDE SEQUENCE [LARGE SCALE GENOMIC DNA]</scope>
    <source>
        <strain evidence="2 3">ATCC 31532</strain>
    </source>
</reference>
<feature type="transmembrane region" description="Helical" evidence="1">
    <location>
        <begin position="277"/>
        <end position="296"/>
    </location>
</feature>
<organism evidence="2 3">
    <name type="scientific">Chromobacterium subtsugae</name>
    <dbReference type="NCBI Taxonomy" id="251747"/>
    <lineage>
        <taxon>Bacteria</taxon>
        <taxon>Pseudomonadati</taxon>
        <taxon>Pseudomonadota</taxon>
        <taxon>Betaproteobacteria</taxon>
        <taxon>Neisseriales</taxon>
        <taxon>Chromobacteriaceae</taxon>
        <taxon>Chromobacterium</taxon>
    </lineage>
</organism>
<dbReference type="Gene3D" id="3.40.50.1820">
    <property type="entry name" value="alpha/beta hydrolase"/>
    <property type="match status" value="1"/>
</dbReference>
<evidence type="ECO:0000313" key="3">
    <source>
        <dbReference type="Proteomes" id="UP000711178"/>
    </source>
</evidence>
<dbReference type="GeneID" id="89684346"/>
<accession>A0ABS7FIP2</accession>
<evidence type="ECO:0008006" key="4">
    <source>
        <dbReference type="Google" id="ProtNLM"/>
    </source>
</evidence>
<keyword evidence="1" id="KW-1133">Transmembrane helix</keyword>
<comment type="caution">
    <text evidence="2">The sequence shown here is derived from an EMBL/GenBank/DDBJ whole genome shotgun (WGS) entry which is preliminary data.</text>
</comment>
<dbReference type="SUPFAM" id="SSF53474">
    <property type="entry name" value="alpha/beta-Hydrolases"/>
    <property type="match status" value="1"/>
</dbReference>
<keyword evidence="1" id="KW-0472">Membrane</keyword>
<proteinExistence type="predicted"/>
<dbReference type="RefSeq" id="WP_146008371.1">
    <property type="nucleotide sequence ID" value="NZ_CP142381.1"/>
</dbReference>